<sequence length="231" mass="26927">MSTIKSPVGIYLNKKDVDAMPAAELKALMQILRLINILRYSLRLNVLIKKDHNKLFDFRNKTEILFYMIASIKEAVKVIYNSIIPIIGEKYISKEIEELYRDNKVRANNWKIDPFYKIVDYIRNNVGFHFSEDIYNGIISEDGVTQNDILIGVAVGETINDFLIIEPYTSIFMKIAEMVPEDIDKLKFHDWLEENTIKETDIICKILEGILRIMIKDKAYKKVLDESIVKD</sequence>
<dbReference type="EMBL" id="CP002868">
    <property type="protein sequence ID" value="AEJ19902.1"/>
    <property type="molecule type" value="Genomic_DNA"/>
</dbReference>
<dbReference type="KEGG" id="scd:Spica_1760"/>
<proteinExistence type="predicted"/>
<name>F8F2Z4_GRAC1</name>
<organism evidence="1 2">
    <name type="scientific">Gracilinema caldarium (strain ATCC 51460 / DSM 7334 / H1)</name>
    <name type="common">Treponema caldarium</name>
    <dbReference type="NCBI Taxonomy" id="744872"/>
    <lineage>
        <taxon>Bacteria</taxon>
        <taxon>Pseudomonadati</taxon>
        <taxon>Spirochaetota</taxon>
        <taxon>Spirochaetia</taxon>
        <taxon>Spirochaetales</taxon>
        <taxon>Breznakiellaceae</taxon>
        <taxon>Gracilinema</taxon>
    </lineage>
</organism>
<dbReference type="RefSeq" id="WP_013969205.1">
    <property type="nucleotide sequence ID" value="NC_015732.1"/>
</dbReference>
<accession>F8F2Z4</accession>
<evidence type="ECO:0000313" key="1">
    <source>
        <dbReference type="EMBL" id="AEJ19902.1"/>
    </source>
</evidence>
<keyword evidence="2" id="KW-1185">Reference proteome</keyword>
<evidence type="ECO:0000313" key="2">
    <source>
        <dbReference type="Proteomes" id="UP000000503"/>
    </source>
</evidence>
<dbReference type="AlphaFoldDB" id="F8F2Z4"/>
<dbReference type="STRING" id="744872.Spica_1760"/>
<gene>
    <name evidence="1" type="ordered locus">Spica_1760</name>
</gene>
<dbReference type="HOGENOM" id="CLU_1199362_0_0_12"/>
<protein>
    <submittedName>
        <fullName evidence="1">Uncharacterized protein</fullName>
    </submittedName>
</protein>
<reference evidence="2" key="1">
    <citation type="journal article" date="2013" name="Stand. Genomic Sci.">
        <title>Genome sequence of the thermophilic fresh-water bacterium Spirochaeta caldaria type strain (H1(T)), reclassification of Spirochaeta caldaria, Spirochaeta stenostrepta, and Spirochaeta zuelzerae in the genus Treponema as Treponema caldaria comb. nov., Treponema stenostrepta comb. nov., and Treponema zuelzerae comb. nov., and emendation of the genus Treponema.</title>
        <authorList>
            <person name="Abt B."/>
            <person name="Goker M."/>
            <person name="Scheuner C."/>
            <person name="Han C."/>
            <person name="Lu M."/>
            <person name="Misra M."/>
            <person name="Lapidus A."/>
            <person name="Nolan M."/>
            <person name="Lucas S."/>
            <person name="Hammon N."/>
            <person name="Deshpande S."/>
            <person name="Cheng J.F."/>
            <person name="Tapia R."/>
            <person name="Goodwin L.A."/>
            <person name="Pitluck S."/>
            <person name="Liolios K."/>
            <person name="Pagani I."/>
            <person name="Ivanova N."/>
            <person name="Mavromatis K."/>
            <person name="Mikhailova N."/>
            <person name="Huntemann M."/>
            <person name="Pati A."/>
            <person name="Chen A."/>
            <person name="Palaniappan K."/>
            <person name="Land M."/>
            <person name="Hauser L."/>
            <person name="Jeffries C.D."/>
            <person name="Rohde M."/>
            <person name="Spring S."/>
            <person name="Gronow S."/>
            <person name="Detter J.C."/>
            <person name="Bristow J."/>
            <person name="Eisen J.A."/>
            <person name="Markowitz V."/>
            <person name="Hugenholtz P."/>
            <person name="Kyrpides N.C."/>
            <person name="Woyke T."/>
            <person name="Klenk H.P."/>
        </authorList>
    </citation>
    <scope>NUCLEOTIDE SEQUENCE</scope>
    <source>
        <strain evidence="2">ATCC 51460 / DSM 7334 / H1</strain>
    </source>
</reference>
<dbReference type="Proteomes" id="UP000000503">
    <property type="component" value="Chromosome"/>
</dbReference>